<proteinExistence type="predicted"/>
<dbReference type="EMBL" id="LITT01000013">
    <property type="protein sequence ID" value="OAA90038.1"/>
    <property type="molecule type" value="Genomic_DNA"/>
</dbReference>
<sequence>MKYYFIREFSKLICKNSQTLREWDKKDILKHTMLLQQDTDTIHKNNLIIF</sequence>
<comment type="caution">
    <text evidence="1">The sequence shown here is derived from an EMBL/GenBank/DDBJ whole genome shotgun (WGS) entry which is preliminary data.</text>
</comment>
<gene>
    <name evidence="1" type="ORF">WY13_01628</name>
</gene>
<dbReference type="AlphaFoldDB" id="A0A168R4K4"/>
<organism evidence="1 2">
    <name type="scientific">Clostridium ljungdahlii</name>
    <dbReference type="NCBI Taxonomy" id="1538"/>
    <lineage>
        <taxon>Bacteria</taxon>
        <taxon>Bacillati</taxon>
        <taxon>Bacillota</taxon>
        <taxon>Clostridia</taxon>
        <taxon>Eubacteriales</taxon>
        <taxon>Clostridiaceae</taxon>
        <taxon>Clostridium</taxon>
    </lineage>
</organism>
<evidence type="ECO:0000313" key="2">
    <source>
        <dbReference type="Proteomes" id="UP000077407"/>
    </source>
</evidence>
<dbReference type="Proteomes" id="UP000077407">
    <property type="component" value="Unassembled WGS sequence"/>
</dbReference>
<dbReference type="PATRIC" id="fig|1538.10.peg.2071"/>
<evidence type="ECO:0000313" key="1">
    <source>
        <dbReference type="EMBL" id="OAA90038.1"/>
    </source>
</evidence>
<accession>A0A168R4K4</accession>
<protein>
    <submittedName>
        <fullName evidence="1">Uncharacterized protein</fullName>
    </submittedName>
</protein>
<name>A0A168R4K4_9CLOT</name>
<reference evidence="1 2" key="1">
    <citation type="journal article" date="2015" name="Biotechnol. Bioeng.">
        <title>Genome sequence and phenotypic characterization of Caulobacter segnis.</title>
        <authorList>
            <person name="Patel S."/>
            <person name="Fletcher B."/>
            <person name="Scott D.C."/>
            <person name="Ely B."/>
        </authorList>
    </citation>
    <scope>NUCLEOTIDE SEQUENCE [LARGE SCALE GENOMIC DNA]</scope>
    <source>
        <strain evidence="1 2">ERI-2</strain>
    </source>
</reference>